<evidence type="ECO:0000313" key="7">
    <source>
        <dbReference type="EMBL" id="NKC31795.1"/>
    </source>
</evidence>
<dbReference type="PROSITE" id="PS00630">
    <property type="entry name" value="IMP_2"/>
    <property type="match status" value="1"/>
</dbReference>
<evidence type="ECO:0000313" key="8">
    <source>
        <dbReference type="Proteomes" id="UP000787635"/>
    </source>
</evidence>
<keyword evidence="6" id="KW-0460">Magnesium</keyword>
<gene>
    <name evidence="6 7" type="primary">cysQ</name>
    <name evidence="7" type="ORF">HEQ75_13100</name>
</gene>
<protein>
    <recommendedName>
        <fullName evidence="6">3'(2'),5'-bisphosphate nucleotidase CysQ</fullName>
        <ecNumber evidence="6">3.1.3.7</ecNumber>
    </recommendedName>
    <alternativeName>
        <fullName evidence="6">3'(2'),5-bisphosphonucleoside 3'(2')-phosphohydrolase</fullName>
    </alternativeName>
    <alternativeName>
        <fullName evidence="6">3'-phosphoadenosine 5'-phosphate phosphatase</fullName>
        <shortName evidence="6">PAP phosphatase</shortName>
    </alternativeName>
</protein>
<dbReference type="PANTHER" id="PTHR43028">
    <property type="entry name" value="3'(2'),5'-BISPHOSPHATE NUCLEOTIDASE 1"/>
    <property type="match status" value="1"/>
</dbReference>
<feature type="binding site" evidence="6">
    <location>
        <position position="212"/>
    </location>
    <ligand>
        <name>Mg(2+)</name>
        <dbReference type="ChEBI" id="CHEBI:18420"/>
        <label>2</label>
    </ligand>
</feature>
<dbReference type="InterPro" id="IPR006240">
    <property type="entry name" value="CysQ"/>
</dbReference>
<organism evidence="7 8">
    <name type="scientific">Falsiroseomonas selenitidurans</name>
    <dbReference type="NCBI Taxonomy" id="2716335"/>
    <lineage>
        <taxon>Bacteria</taxon>
        <taxon>Pseudomonadati</taxon>
        <taxon>Pseudomonadota</taxon>
        <taxon>Alphaproteobacteria</taxon>
        <taxon>Acetobacterales</taxon>
        <taxon>Roseomonadaceae</taxon>
        <taxon>Falsiroseomonas</taxon>
    </lineage>
</organism>
<comment type="subcellular location">
    <subcellularLocation>
        <location evidence="6">Cell inner membrane</location>
        <topology evidence="6">Peripheral membrane protein</topology>
        <orientation evidence="6">Cytoplasmic side</orientation>
    </subcellularLocation>
</comment>
<feature type="binding site" evidence="6">
    <location>
        <position position="88"/>
    </location>
    <ligand>
        <name>Mg(2+)</name>
        <dbReference type="ChEBI" id="CHEBI:18420"/>
        <label>1</label>
    </ligand>
</feature>
<proteinExistence type="inferred from homology"/>
<keyword evidence="4 6" id="KW-0378">Hydrolase</keyword>
<keyword evidence="2 6" id="KW-1003">Cell membrane</keyword>
<keyword evidence="6" id="KW-0479">Metal-binding</keyword>
<evidence type="ECO:0000256" key="5">
    <source>
        <dbReference type="ARBA" id="ARBA00023136"/>
    </source>
</evidence>
<dbReference type="PRINTS" id="PR00377">
    <property type="entry name" value="IMPHPHTASES"/>
</dbReference>
<dbReference type="GO" id="GO:0008441">
    <property type="term" value="F:3'(2'),5'-bisphosphate nucleotidase activity"/>
    <property type="evidence" value="ECO:0007669"/>
    <property type="project" value="UniProtKB-EC"/>
</dbReference>
<comment type="catalytic activity">
    <reaction evidence="6">
        <text>adenosine 3',5'-bisphosphate + H2O = AMP + phosphate</text>
        <dbReference type="Rhea" id="RHEA:10040"/>
        <dbReference type="ChEBI" id="CHEBI:15377"/>
        <dbReference type="ChEBI" id="CHEBI:43474"/>
        <dbReference type="ChEBI" id="CHEBI:58343"/>
        <dbReference type="ChEBI" id="CHEBI:456215"/>
        <dbReference type="EC" id="3.1.3.7"/>
    </reaction>
</comment>
<sequence>MDQDALMALAERLAGAAAAAILAVRAAGFVVERKRDHSPVTVADRVAEALIVEGLRQAAPAIPVVAEEAHEAGALAVPAGMFWLVDPLDGTRDFAAGHDSFAVNIGLVAEGRPVLGAVALPAHGEVFAGIVGRGAWKSDAAGRRPIAVRPVPASGAVAMVSRQHDRDPRIGDFLAARGVARVVSLGSAEKLCRVAEGAADLYPSRGPTMEWDTAAPEAVLRAAGGAMADWEGAPLRYGKAGWRNPGFLATGRA</sequence>
<dbReference type="RefSeq" id="WP_168031177.1">
    <property type="nucleotide sequence ID" value="NZ_JAAVNE010000019.1"/>
</dbReference>
<accession>A0ABX1EA37</accession>
<feature type="binding site" evidence="6">
    <location>
        <position position="212"/>
    </location>
    <ligand>
        <name>substrate</name>
    </ligand>
</feature>
<dbReference type="Pfam" id="PF00459">
    <property type="entry name" value="Inositol_P"/>
    <property type="match status" value="1"/>
</dbReference>
<feature type="binding site" evidence="6">
    <location>
        <position position="67"/>
    </location>
    <ligand>
        <name>Mg(2+)</name>
        <dbReference type="ChEBI" id="CHEBI:18420"/>
        <label>1</label>
    </ligand>
</feature>
<reference evidence="7 8" key="1">
    <citation type="submission" date="2020-03" db="EMBL/GenBank/DDBJ databases">
        <title>Roseomonas selenitidurans sp. nov. isolated from urban soil.</title>
        <authorList>
            <person name="Liu H."/>
        </authorList>
    </citation>
    <scope>NUCLEOTIDE SEQUENCE [LARGE SCALE GENOMIC DNA]</scope>
    <source>
        <strain evidence="7 8">BU-1</strain>
    </source>
</reference>
<dbReference type="EMBL" id="JAAVNE010000019">
    <property type="protein sequence ID" value="NKC31795.1"/>
    <property type="molecule type" value="Genomic_DNA"/>
</dbReference>
<feature type="binding site" evidence="6">
    <location>
        <position position="67"/>
    </location>
    <ligand>
        <name>substrate</name>
    </ligand>
</feature>
<dbReference type="HAMAP" id="MF_02095">
    <property type="entry name" value="CysQ"/>
    <property type="match status" value="1"/>
</dbReference>
<dbReference type="NCBIfam" id="TIGR01331">
    <property type="entry name" value="bisphos_cysQ"/>
    <property type="match status" value="1"/>
</dbReference>
<dbReference type="EC" id="3.1.3.7" evidence="6"/>
<comment type="function">
    <text evidence="6">Converts adenosine-3',5'-bisphosphate (PAP) to AMP.</text>
</comment>
<dbReference type="InterPro" id="IPR020550">
    <property type="entry name" value="Inositol_monophosphatase_CS"/>
</dbReference>
<keyword evidence="8" id="KW-1185">Reference proteome</keyword>
<dbReference type="Proteomes" id="UP000787635">
    <property type="component" value="Unassembled WGS sequence"/>
</dbReference>
<evidence type="ECO:0000256" key="6">
    <source>
        <dbReference type="HAMAP-Rule" id="MF_02095"/>
    </source>
</evidence>
<feature type="binding site" evidence="6">
    <location>
        <position position="89"/>
    </location>
    <ligand>
        <name>Mg(2+)</name>
        <dbReference type="ChEBI" id="CHEBI:18420"/>
        <label>2</label>
    </ligand>
</feature>
<dbReference type="PANTHER" id="PTHR43028:SF5">
    <property type="entry name" value="3'(2'),5'-BISPHOSPHATE NUCLEOTIDASE 1"/>
    <property type="match status" value="1"/>
</dbReference>
<dbReference type="SUPFAM" id="SSF56655">
    <property type="entry name" value="Carbohydrate phosphatase"/>
    <property type="match status" value="1"/>
</dbReference>
<keyword evidence="5 6" id="KW-0472">Membrane</keyword>
<comment type="caution">
    <text evidence="7">The sequence shown here is derived from an EMBL/GenBank/DDBJ whole genome shotgun (WGS) entry which is preliminary data.</text>
</comment>
<comment type="similarity">
    <text evidence="1 6">Belongs to the inositol monophosphatase superfamily. CysQ family.</text>
</comment>
<evidence type="ECO:0000256" key="3">
    <source>
        <dbReference type="ARBA" id="ARBA00022519"/>
    </source>
</evidence>
<feature type="binding site" evidence="6">
    <location>
        <position position="86"/>
    </location>
    <ligand>
        <name>Mg(2+)</name>
        <dbReference type="ChEBI" id="CHEBI:18420"/>
        <label>1</label>
    </ligand>
</feature>
<dbReference type="CDD" id="cd01638">
    <property type="entry name" value="CysQ"/>
    <property type="match status" value="1"/>
</dbReference>
<comment type="cofactor">
    <cofactor evidence="6">
        <name>Mg(2+)</name>
        <dbReference type="ChEBI" id="CHEBI:18420"/>
    </cofactor>
</comment>
<dbReference type="InterPro" id="IPR000760">
    <property type="entry name" value="Inositol_monophosphatase-like"/>
</dbReference>
<dbReference type="Gene3D" id="3.30.540.10">
    <property type="entry name" value="Fructose-1,6-Bisphosphatase, subunit A, domain 1"/>
    <property type="match status" value="1"/>
</dbReference>
<evidence type="ECO:0000256" key="2">
    <source>
        <dbReference type="ARBA" id="ARBA00022475"/>
    </source>
</evidence>
<evidence type="ECO:0000256" key="1">
    <source>
        <dbReference type="ARBA" id="ARBA00005289"/>
    </source>
</evidence>
<dbReference type="InterPro" id="IPR050725">
    <property type="entry name" value="CysQ/Inositol_MonoPase"/>
</dbReference>
<evidence type="ECO:0000256" key="4">
    <source>
        <dbReference type="ARBA" id="ARBA00022801"/>
    </source>
</evidence>
<keyword evidence="3 6" id="KW-0997">Cell inner membrane</keyword>
<dbReference type="Gene3D" id="3.40.190.80">
    <property type="match status" value="1"/>
</dbReference>
<feature type="binding site" evidence="6">
    <location>
        <position position="86"/>
    </location>
    <ligand>
        <name>Mg(2+)</name>
        <dbReference type="ChEBI" id="CHEBI:18420"/>
        <label>2</label>
    </ligand>
</feature>
<name>A0ABX1EA37_9PROT</name>
<feature type="binding site" evidence="6">
    <location>
        <begin position="88"/>
        <end position="91"/>
    </location>
    <ligand>
        <name>substrate</name>
    </ligand>
</feature>